<keyword evidence="5" id="KW-1185">Reference proteome</keyword>
<feature type="region of interest" description="Disordered" evidence="1">
    <location>
        <begin position="167"/>
        <end position="192"/>
    </location>
</feature>
<feature type="chain" id="PRO_5045307499" evidence="2">
    <location>
        <begin position="30"/>
        <end position="631"/>
    </location>
</feature>
<evidence type="ECO:0000256" key="1">
    <source>
        <dbReference type="SAM" id="MobiDB-lite"/>
    </source>
</evidence>
<feature type="domain" description="Transglutaminase-like" evidence="3">
    <location>
        <begin position="525"/>
        <end position="594"/>
    </location>
</feature>
<dbReference type="InterPro" id="IPR002931">
    <property type="entry name" value="Transglutaminase-like"/>
</dbReference>
<accession>A0ABY6Z4W7</accession>
<evidence type="ECO:0000259" key="3">
    <source>
        <dbReference type="SMART" id="SM00460"/>
    </source>
</evidence>
<organism evidence="4 5">
    <name type="scientific">Alicyclobacillus dauci</name>
    <dbReference type="NCBI Taxonomy" id="1475485"/>
    <lineage>
        <taxon>Bacteria</taxon>
        <taxon>Bacillati</taxon>
        <taxon>Bacillota</taxon>
        <taxon>Bacilli</taxon>
        <taxon>Bacillales</taxon>
        <taxon>Alicyclobacillaceae</taxon>
        <taxon>Alicyclobacillus</taxon>
    </lineage>
</organism>
<keyword evidence="2" id="KW-0732">Signal</keyword>
<dbReference type="PANTHER" id="PTHR33490">
    <property type="entry name" value="BLR5614 PROTEIN-RELATED"/>
    <property type="match status" value="1"/>
</dbReference>
<dbReference type="EMBL" id="CP104064">
    <property type="protein sequence ID" value="WAH37810.1"/>
    <property type="molecule type" value="Genomic_DNA"/>
</dbReference>
<dbReference type="SMART" id="SM00460">
    <property type="entry name" value="TGc"/>
    <property type="match status" value="1"/>
</dbReference>
<dbReference type="InterPro" id="IPR038765">
    <property type="entry name" value="Papain-like_cys_pep_sf"/>
</dbReference>
<evidence type="ECO:0000313" key="5">
    <source>
        <dbReference type="Proteomes" id="UP001164803"/>
    </source>
</evidence>
<gene>
    <name evidence="4" type="ORF">NZD86_04705</name>
</gene>
<dbReference type="SUPFAM" id="SSF54001">
    <property type="entry name" value="Cysteine proteinases"/>
    <property type="match status" value="1"/>
</dbReference>
<dbReference type="Proteomes" id="UP001164803">
    <property type="component" value="Chromosome"/>
</dbReference>
<dbReference type="Pfam" id="PF01841">
    <property type="entry name" value="Transglut_core"/>
    <property type="match status" value="1"/>
</dbReference>
<reference evidence="4" key="1">
    <citation type="submission" date="2022-08" db="EMBL/GenBank/DDBJ databases">
        <title>Alicyclobacillus dauci DSM2870, complete genome.</title>
        <authorList>
            <person name="Wang Q."/>
            <person name="Cai R."/>
            <person name="Wang Z."/>
        </authorList>
    </citation>
    <scope>NUCLEOTIDE SEQUENCE</scope>
    <source>
        <strain evidence="4">DSM 28700</strain>
    </source>
</reference>
<proteinExistence type="predicted"/>
<evidence type="ECO:0000313" key="4">
    <source>
        <dbReference type="EMBL" id="WAH37810.1"/>
    </source>
</evidence>
<sequence length="631" mass="67515">MKRSIVTFLSATALISGLCAGQFAPTAQAATHFQLLKKQIDVNGTTLSRPYGLVYQNTSYMPIWYVMQLLNSFNVTNQWNGHEWDLTLPSSVSVSPHLLTSGTSGATVKLNGVVVERVQSVVTTDPASGKATTFMPIWYIMQLLDAFNVTSTWDGTDWAVDTSQARLTADPNQSSQSASTPGPAPAPAPTVDNASVFFDRASDSLYISAQTGNPVTTQQSNASMDDIRPGQPIYLFTWQQNNGLDPAHINWLVNNSNATVEADTNHRFTIDTGDGNPQPVGAATFVASQPGVYTIQSETATGTYSVPMVVVVGESSLPVASPSLPVGSSGIRPLSAMSGAKPKATVTNSQGTTFSVYPPTSDGWIPISGHSSAGLHEVEVTFGANPDMPVWSYAIPVNSQGNFAADVRSPESGKNVQLTLFTQYTKDMTNWGNGQDAVDNPQTVNVFIPATATPPSQAEMDLFASAKMNFNVDPVLGQVAKTLDLAAGSTDAAIEAINNYVADAVVYDQSELQPTGYRFQNALQTWQTKLGICEDYAEVEASMLKAIGIRAETIQGRVTDSGTGTTDPANQNGDNHEWVKAWDGSKWVLADPTWSTADETTTDWLTNQFFTNTQNFQSTHQADSQATGTPA</sequence>
<dbReference type="Gene3D" id="3.10.620.30">
    <property type="match status" value="1"/>
</dbReference>
<dbReference type="PANTHER" id="PTHR33490:SF6">
    <property type="entry name" value="SLL1049 PROTEIN"/>
    <property type="match status" value="1"/>
</dbReference>
<protein>
    <submittedName>
        <fullName evidence="4">Transglutaminase-like domain-containing protein</fullName>
    </submittedName>
</protein>
<feature type="signal peptide" evidence="2">
    <location>
        <begin position="1"/>
        <end position="29"/>
    </location>
</feature>
<dbReference type="RefSeq" id="WP_268045335.1">
    <property type="nucleotide sequence ID" value="NZ_CP104064.1"/>
</dbReference>
<evidence type="ECO:0000256" key="2">
    <source>
        <dbReference type="SAM" id="SignalP"/>
    </source>
</evidence>
<name>A0ABY6Z4W7_9BACL</name>